<feature type="compositionally biased region" description="Low complexity" evidence="2">
    <location>
        <begin position="164"/>
        <end position="175"/>
    </location>
</feature>
<organism evidence="3 4">
    <name type="scientific">Zoarces viviparus</name>
    <name type="common">Viviparous eelpout</name>
    <name type="synonym">Blennius viviparus</name>
    <dbReference type="NCBI Taxonomy" id="48416"/>
    <lineage>
        <taxon>Eukaryota</taxon>
        <taxon>Metazoa</taxon>
        <taxon>Chordata</taxon>
        <taxon>Craniata</taxon>
        <taxon>Vertebrata</taxon>
        <taxon>Euteleostomi</taxon>
        <taxon>Actinopterygii</taxon>
        <taxon>Neopterygii</taxon>
        <taxon>Teleostei</taxon>
        <taxon>Neoteleostei</taxon>
        <taxon>Acanthomorphata</taxon>
        <taxon>Eupercaria</taxon>
        <taxon>Perciformes</taxon>
        <taxon>Cottioidei</taxon>
        <taxon>Zoarcales</taxon>
        <taxon>Zoarcidae</taxon>
        <taxon>Zoarcinae</taxon>
        <taxon>Zoarces</taxon>
    </lineage>
</organism>
<reference evidence="3 4" key="1">
    <citation type="journal article" date="2024" name="Genome Biol. Evol.">
        <title>Chromosome-level genome assembly of the viviparous eelpout Zoarces viviparus.</title>
        <authorList>
            <person name="Fuhrmann N."/>
            <person name="Brasseur M.V."/>
            <person name="Bakowski C.E."/>
            <person name="Podsiadlowski L."/>
            <person name="Prost S."/>
            <person name="Krehenwinkel H."/>
            <person name="Mayer C."/>
        </authorList>
    </citation>
    <scope>NUCLEOTIDE SEQUENCE [LARGE SCALE GENOMIC DNA]</scope>
    <source>
        <strain evidence="3">NO-MEL_2022_Ind0_liver</strain>
    </source>
</reference>
<accession>A0AAW1F1I7</accession>
<feature type="coiled-coil region" evidence="1">
    <location>
        <begin position="461"/>
        <end position="519"/>
    </location>
</feature>
<evidence type="ECO:0000256" key="1">
    <source>
        <dbReference type="SAM" id="Coils"/>
    </source>
</evidence>
<keyword evidence="1" id="KW-0175">Coiled coil</keyword>
<keyword evidence="4" id="KW-1185">Reference proteome</keyword>
<proteinExistence type="predicted"/>
<feature type="region of interest" description="Disordered" evidence="2">
    <location>
        <begin position="44"/>
        <end position="87"/>
    </location>
</feature>
<sequence length="557" mass="65034">MDSQKPINQLASELAALKEQMAAKELSWEQEKQKMMKALKSEIQRRKRVQAGQKPTEMVEVISSPSQSPNQDSPAEEVQVKEHQQTLSRQLQDLATAQPDSQKPDNQLVSEIAALKELMAAKELGWEQERQKIMKDLRSERELRKTAQADKNKTSEKEIVEVISSPSQSPNQDSPAEVVQVKEHQQTLSRQLQDLPTAQPDSQKPDNMLVSENAALKELMAAKELGWEQERQKIMKALRSERELRKIAQADKNVTEKDKMIHYLRQILLERQNEIQLVNSQRLVNVTEKDKMIHYLRQILLERQNEIQLVHSQWLVNVTEKDKMIYSLRQILLEKQNEIQLFNSQWSAKFNQAVESLKEKNNTLKKNCVMKAHEIFDLNENNVMDLDAKMLAREKENVTALKTQEENFDKKVRQPVLDLESCTLKDSELIRSEEEWKIKLTALEDQMRCELAAKEESFQREQELQRQSREMEDWRNQKEEEIKLLTQQNADLQLHNLSLQELGQQTDKEKAQFKKEEKKLRQTVLSLESCATLKDSELIGSEAEWKIKLTALEDRMR</sequence>
<comment type="caution">
    <text evidence="3">The sequence shown here is derived from an EMBL/GenBank/DDBJ whole genome shotgun (WGS) entry which is preliminary data.</text>
</comment>
<feature type="region of interest" description="Disordered" evidence="2">
    <location>
        <begin position="137"/>
        <end position="176"/>
    </location>
</feature>
<dbReference type="Proteomes" id="UP001488805">
    <property type="component" value="Unassembled WGS sequence"/>
</dbReference>
<name>A0AAW1F1I7_ZOAVI</name>
<evidence type="ECO:0000313" key="4">
    <source>
        <dbReference type="Proteomes" id="UP001488805"/>
    </source>
</evidence>
<feature type="compositionally biased region" description="Low complexity" evidence="2">
    <location>
        <begin position="63"/>
        <end position="73"/>
    </location>
</feature>
<feature type="compositionally biased region" description="Basic and acidic residues" evidence="2">
    <location>
        <begin position="137"/>
        <end position="160"/>
    </location>
</feature>
<gene>
    <name evidence="3" type="ORF">VZT92_014733</name>
</gene>
<evidence type="ECO:0000313" key="3">
    <source>
        <dbReference type="EMBL" id="KAK9528250.1"/>
    </source>
</evidence>
<protein>
    <submittedName>
        <fullName evidence="3">Uncharacterized protein</fullName>
    </submittedName>
</protein>
<evidence type="ECO:0000256" key="2">
    <source>
        <dbReference type="SAM" id="MobiDB-lite"/>
    </source>
</evidence>
<dbReference type="EMBL" id="JBCEZU010000112">
    <property type="protein sequence ID" value="KAK9528250.1"/>
    <property type="molecule type" value="Genomic_DNA"/>
</dbReference>
<dbReference type="AlphaFoldDB" id="A0AAW1F1I7"/>